<name>A0A2W2EID8_9ACTN</name>
<dbReference type="Proteomes" id="UP000249304">
    <property type="component" value="Unassembled WGS sequence"/>
</dbReference>
<dbReference type="OrthoDB" id="4537560at2"/>
<sequence length="123" mass="12963">MDAEGVLADNGCESAVQLAYSASGGAIRAVQVIMSFPSANAARTAAARLANANADKAVAWRRSSAHSSYGYGKVHSGAYRNFVVVTIVTATRTAASKAMGFHRYLQADRGVYFLIKRDTAVTS</sequence>
<organism evidence="1 2">
    <name type="scientific">Nonomuraea aridisoli</name>
    <dbReference type="NCBI Taxonomy" id="2070368"/>
    <lineage>
        <taxon>Bacteria</taxon>
        <taxon>Bacillati</taxon>
        <taxon>Actinomycetota</taxon>
        <taxon>Actinomycetes</taxon>
        <taxon>Streptosporangiales</taxon>
        <taxon>Streptosporangiaceae</taxon>
        <taxon>Nonomuraea</taxon>
    </lineage>
</organism>
<evidence type="ECO:0000313" key="1">
    <source>
        <dbReference type="EMBL" id="PZG22093.1"/>
    </source>
</evidence>
<proteinExistence type="predicted"/>
<reference evidence="1 2" key="1">
    <citation type="submission" date="2018-01" db="EMBL/GenBank/DDBJ databases">
        <title>Draft genome sequence of Nonomuraea sp. KC333.</title>
        <authorList>
            <person name="Sahin N."/>
            <person name="Saygin H."/>
            <person name="Ay H."/>
        </authorList>
    </citation>
    <scope>NUCLEOTIDE SEQUENCE [LARGE SCALE GENOMIC DNA]</scope>
    <source>
        <strain evidence="1 2">KC333</strain>
    </source>
</reference>
<protein>
    <submittedName>
        <fullName evidence="1">Uncharacterized protein</fullName>
    </submittedName>
</protein>
<dbReference type="AlphaFoldDB" id="A0A2W2EID8"/>
<comment type="caution">
    <text evidence="1">The sequence shown here is derived from an EMBL/GenBank/DDBJ whole genome shotgun (WGS) entry which is preliminary data.</text>
</comment>
<accession>A0A2W2EID8</accession>
<dbReference type="EMBL" id="POUD01000011">
    <property type="protein sequence ID" value="PZG22093.1"/>
    <property type="molecule type" value="Genomic_DNA"/>
</dbReference>
<gene>
    <name evidence="1" type="ORF">C1J01_04815</name>
</gene>
<keyword evidence="2" id="KW-1185">Reference proteome</keyword>
<evidence type="ECO:0000313" key="2">
    <source>
        <dbReference type="Proteomes" id="UP000249304"/>
    </source>
</evidence>